<dbReference type="EMBL" id="JACORU010000015">
    <property type="protein sequence ID" value="MBC5768156.1"/>
    <property type="molecule type" value="Genomic_DNA"/>
</dbReference>
<feature type="transmembrane region" description="Helical" evidence="1">
    <location>
        <begin position="139"/>
        <end position="157"/>
    </location>
</feature>
<dbReference type="AlphaFoldDB" id="A0A923S551"/>
<dbReference type="InterPro" id="IPR007404">
    <property type="entry name" value="YdjM-like"/>
</dbReference>
<evidence type="ECO:0000313" key="2">
    <source>
        <dbReference type="EMBL" id="MBC5768156.1"/>
    </source>
</evidence>
<protein>
    <submittedName>
        <fullName evidence="2">Metal-dependent hydrolase</fullName>
    </submittedName>
</protein>
<accession>A0A923S551</accession>
<name>A0A923S551_9BURK</name>
<keyword evidence="1" id="KW-0472">Membrane</keyword>
<gene>
    <name evidence="2" type="ORF">H8R02_27070</name>
</gene>
<comment type="caution">
    <text evidence="2">The sequence shown here is derived from an EMBL/GenBank/DDBJ whole genome shotgun (WGS) entry which is preliminary data.</text>
</comment>
<organism evidence="2 3">
    <name type="scientific">Ramlibacter albus</name>
    <dbReference type="NCBI Taxonomy" id="2079448"/>
    <lineage>
        <taxon>Bacteria</taxon>
        <taxon>Pseudomonadati</taxon>
        <taxon>Pseudomonadota</taxon>
        <taxon>Betaproteobacteria</taxon>
        <taxon>Burkholderiales</taxon>
        <taxon>Comamonadaceae</taxon>
        <taxon>Ramlibacter</taxon>
    </lineage>
</organism>
<keyword evidence="1" id="KW-1133">Transmembrane helix</keyword>
<keyword evidence="2" id="KW-0378">Hydrolase</keyword>
<evidence type="ECO:0000313" key="3">
    <source>
        <dbReference type="Proteomes" id="UP000596827"/>
    </source>
</evidence>
<dbReference type="RefSeq" id="WP_187084643.1">
    <property type="nucleotide sequence ID" value="NZ_JACORU010000015.1"/>
</dbReference>
<proteinExistence type="predicted"/>
<evidence type="ECO:0000256" key="1">
    <source>
        <dbReference type="SAM" id="Phobius"/>
    </source>
</evidence>
<dbReference type="Pfam" id="PF04307">
    <property type="entry name" value="YdjM"/>
    <property type="match status" value="1"/>
</dbReference>
<sequence length="192" mass="20965">MSPITHFLVGWVALERLQASPRDKALVALAGVAPDLDGVGIVVDFATRTFGLPETNYYQEFHRMYGHGLPAAVVIAAMCAALATRRAMVLGCAFVAVHLHFLCDLIGSRGSTPQDIWGIYYLAPLSPKPEFAWAGQWPLVGWQNMVITALLLAWTFARATRTGYTPLALVSARADAELVATLRRWRGGIGWL</sequence>
<keyword evidence="3" id="KW-1185">Reference proteome</keyword>
<reference evidence="2" key="1">
    <citation type="submission" date="2020-08" db="EMBL/GenBank/DDBJ databases">
        <title>Ramlibacter sp. GTP1 16S ribosomal RNA gene genome sequencing and assembly.</title>
        <authorList>
            <person name="Kang M."/>
        </authorList>
    </citation>
    <scope>NUCLEOTIDE SEQUENCE</scope>
    <source>
        <strain evidence="2">GTP1</strain>
    </source>
</reference>
<dbReference type="Proteomes" id="UP000596827">
    <property type="component" value="Unassembled WGS sequence"/>
</dbReference>
<dbReference type="GO" id="GO:0016787">
    <property type="term" value="F:hydrolase activity"/>
    <property type="evidence" value="ECO:0007669"/>
    <property type="project" value="UniProtKB-KW"/>
</dbReference>
<feature type="transmembrane region" description="Helical" evidence="1">
    <location>
        <begin position="64"/>
        <end position="83"/>
    </location>
</feature>
<feature type="transmembrane region" description="Helical" evidence="1">
    <location>
        <begin position="88"/>
        <end position="107"/>
    </location>
</feature>
<keyword evidence="1" id="KW-0812">Transmembrane</keyword>